<dbReference type="GO" id="GO:0016705">
    <property type="term" value="F:oxidoreductase activity, acting on paired donors, with incorporation or reduction of molecular oxygen"/>
    <property type="evidence" value="ECO:0007669"/>
    <property type="project" value="InterPro"/>
</dbReference>
<comment type="cofactor">
    <cofactor evidence="1 12">
        <name>heme</name>
        <dbReference type="ChEBI" id="CHEBI:30413"/>
    </cofactor>
</comment>
<dbReference type="GO" id="GO:0020037">
    <property type="term" value="F:heme binding"/>
    <property type="evidence" value="ECO:0007669"/>
    <property type="project" value="InterPro"/>
</dbReference>
<evidence type="ECO:0000256" key="1">
    <source>
        <dbReference type="ARBA" id="ARBA00001971"/>
    </source>
</evidence>
<dbReference type="InterPro" id="IPR002401">
    <property type="entry name" value="Cyt_P450_E_grp-I"/>
</dbReference>
<dbReference type="EMBL" id="KE345330">
    <property type="protein sequence ID" value="EXC01457.1"/>
    <property type="molecule type" value="Genomic_DNA"/>
</dbReference>
<evidence type="ECO:0000256" key="12">
    <source>
        <dbReference type="PIRSR" id="PIRSR602401-1"/>
    </source>
</evidence>
<dbReference type="Pfam" id="PF00067">
    <property type="entry name" value="p450"/>
    <property type="match status" value="1"/>
</dbReference>
<evidence type="ECO:0000256" key="9">
    <source>
        <dbReference type="ARBA" id="ARBA00023004"/>
    </source>
</evidence>
<gene>
    <name evidence="14" type="ORF">L484_022028</name>
</gene>
<dbReference type="eggNOG" id="KOG0156">
    <property type="taxonomic scope" value="Eukaryota"/>
</dbReference>
<reference evidence="15" key="1">
    <citation type="submission" date="2013-01" db="EMBL/GenBank/DDBJ databases">
        <title>Draft Genome Sequence of a Mulberry Tree, Morus notabilis C.K. Schneid.</title>
        <authorList>
            <person name="He N."/>
            <person name="Zhao S."/>
        </authorList>
    </citation>
    <scope>NUCLEOTIDE SEQUENCE</scope>
</reference>
<dbReference type="GO" id="GO:0005506">
    <property type="term" value="F:iron ion binding"/>
    <property type="evidence" value="ECO:0007669"/>
    <property type="project" value="InterPro"/>
</dbReference>
<dbReference type="PROSITE" id="PS00086">
    <property type="entry name" value="CYTOCHROME_P450"/>
    <property type="match status" value="1"/>
</dbReference>
<evidence type="ECO:0000256" key="11">
    <source>
        <dbReference type="ARBA" id="ARBA00023136"/>
    </source>
</evidence>
<evidence type="ECO:0000256" key="5">
    <source>
        <dbReference type="ARBA" id="ARBA00022692"/>
    </source>
</evidence>
<dbReference type="SUPFAM" id="SSF48264">
    <property type="entry name" value="Cytochrome P450"/>
    <property type="match status" value="1"/>
</dbReference>
<dbReference type="PRINTS" id="PR00385">
    <property type="entry name" value="P450"/>
</dbReference>
<keyword evidence="4 12" id="KW-0349">Heme</keyword>
<keyword evidence="6 12" id="KW-0479">Metal-binding</keyword>
<dbReference type="PANTHER" id="PTHR47944">
    <property type="entry name" value="CYTOCHROME P450 98A9"/>
    <property type="match status" value="1"/>
</dbReference>
<evidence type="ECO:0000256" key="2">
    <source>
        <dbReference type="ARBA" id="ARBA00004167"/>
    </source>
</evidence>
<evidence type="ECO:0000313" key="15">
    <source>
        <dbReference type="Proteomes" id="UP000030645"/>
    </source>
</evidence>
<evidence type="ECO:0000256" key="3">
    <source>
        <dbReference type="ARBA" id="ARBA00010617"/>
    </source>
</evidence>
<keyword evidence="9 12" id="KW-0408">Iron</keyword>
<keyword evidence="7" id="KW-1133">Transmembrane helix</keyword>
<evidence type="ECO:0000256" key="7">
    <source>
        <dbReference type="ARBA" id="ARBA00022989"/>
    </source>
</evidence>
<sequence length="224" mass="24963">MSFQDLFTAGTDTTAATTEWILSELINNPRVLQKAREEIDQVVGKTRLVNESDGPNLPYMQAIIKEVLRLHPVSPVITRKCVKECKVGKYIIPVGTILFVNNWAISRDPKYWESPLAFRPERFLQDHKEGSKIGIDIKGQHYELLPFGSGRKMCPGMNLAQQMLPTVAAAIIQCFDLNIADSLGHGSILSMEEGSGLVIPRLHQLVCVPVARHSLFTTILEPES</sequence>
<dbReference type="Proteomes" id="UP000030645">
    <property type="component" value="Unassembled WGS sequence"/>
</dbReference>
<keyword evidence="10 13" id="KW-0503">Monooxygenase</keyword>
<accession>W9RXD3</accession>
<evidence type="ECO:0000256" key="4">
    <source>
        <dbReference type="ARBA" id="ARBA00022617"/>
    </source>
</evidence>
<keyword evidence="15" id="KW-1185">Reference proteome</keyword>
<dbReference type="InterPro" id="IPR036396">
    <property type="entry name" value="Cyt_P450_sf"/>
</dbReference>
<evidence type="ECO:0000256" key="8">
    <source>
        <dbReference type="ARBA" id="ARBA00023002"/>
    </source>
</evidence>
<dbReference type="InterPro" id="IPR017972">
    <property type="entry name" value="Cyt_P450_CS"/>
</dbReference>
<keyword evidence="5" id="KW-0812">Transmembrane</keyword>
<organism evidence="14 15">
    <name type="scientific">Morus notabilis</name>
    <dbReference type="NCBI Taxonomy" id="981085"/>
    <lineage>
        <taxon>Eukaryota</taxon>
        <taxon>Viridiplantae</taxon>
        <taxon>Streptophyta</taxon>
        <taxon>Embryophyta</taxon>
        <taxon>Tracheophyta</taxon>
        <taxon>Spermatophyta</taxon>
        <taxon>Magnoliopsida</taxon>
        <taxon>eudicotyledons</taxon>
        <taxon>Gunneridae</taxon>
        <taxon>Pentapetalae</taxon>
        <taxon>rosids</taxon>
        <taxon>fabids</taxon>
        <taxon>Rosales</taxon>
        <taxon>Moraceae</taxon>
        <taxon>Moreae</taxon>
        <taxon>Morus</taxon>
    </lineage>
</organism>
<name>W9RXD3_9ROSA</name>
<keyword evidence="11" id="KW-0472">Membrane</keyword>
<evidence type="ECO:0000256" key="6">
    <source>
        <dbReference type="ARBA" id="ARBA00022723"/>
    </source>
</evidence>
<evidence type="ECO:0000256" key="13">
    <source>
        <dbReference type="RuleBase" id="RU000461"/>
    </source>
</evidence>
<dbReference type="InterPro" id="IPR001128">
    <property type="entry name" value="Cyt_P450"/>
</dbReference>
<dbReference type="STRING" id="981085.W9RXD3"/>
<dbReference type="AlphaFoldDB" id="W9RXD3"/>
<dbReference type="GO" id="GO:0016020">
    <property type="term" value="C:membrane"/>
    <property type="evidence" value="ECO:0007669"/>
    <property type="project" value="UniProtKB-SubCell"/>
</dbReference>
<comment type="similarity">
    <text evidence="3 13">Belongs to the cytochrome P450 family.</text>
</comment>
<protein>
    <submittedName>
        <fullName evidence="14">2-hydroxyisoflavanone synthase</fullName>
    </submittedName>
</protein>
<evidence type="ECO:0000313" key="14">
    <source>
        <dbReference type="EMBL" id="EXC01457.1"/>
    </source>
</evidence>
<proteinExistence type="inferred from homology"/>
<keyword evidence="8 13" id="KW-0560">Oxidoreductase</keyword>
<feature type="binding site" description="axial binding residue" evidence="12">
    <location>
        <position position="154"/>
    </location>
    <ligand>
        <name>heme</name>
        <dbReference type="ChEBI" id="CHEBI:30413"/>
    </ligand>
    <ligandPart>
        <name>Fe</name>
        <dbReference type="ChEBI" id="CHEBI:18248"/>
    </ligandPart>
</feature>
<dbReference type="GO" id="GO:0004497">
    <property type="term" value="F:monooxygenase activity"/>
    <property type="evidence" value="ECO:0007669"/>
    <property type="project" value="UniProtKB-KW"/>
</dbReference>
<dbReference type="Gene3D" id="1.10.630.10">
    <property type="entry name" value="Cytochrome P450"/>
    <property type="match status" value="1"/>
</dbReference>
<dbReference type="PANTHER" id="PTHR47944:SF17">
    <property type="entry name" value="3,9-DIHYDROXYPTEROCARPAN 6A-MONOOXYGENASE"/>
    <property type="match status" value="1"/>
</dbReference>
<comment type="subcellular location">
    <subcellularLocation>
        <location evidence="2">Membrane</location>
        <topology evidence="2">Single-pass membrane protein</topology>
    </subcellularLocation>
</comment>
<dbReference type="PRINTS" id="PR00463">
    <property type="entry name" value="EP450I"/>
</dbReference>
<evidence type="ECO:0000256" key="10">
    <source>
        <dbReference type="ARBA" id="ARBA00023033"/>
    </source>
</evidence>